<evidence type="ECO:0000256" key="1">
    <source>
        <dbReference type="ARBA" id="ARBA00022679"/>
    </source>
</evidence>
<sequence>MRVHFVLPEDDQPSGGNLYDRRAVAGLVALGLDVRETALAGPWPQPDERARGRLDDALAATPDGSAVLLDGLVACGVPEVVEAHAHRLRTAVLLHLPLAAETGLSPETAARLDAAERRTLRAAELVLATSPEAARVLDHPRVRTAVPGTDPAPVAHGTDGKSRLLCVASLTPRKGQDLLLRALDDLPLSCDLVGPERDSEHARQLRAHGLGERIRVRGAMTPPELDDVYATADLLVQPSRAETYGMAVTEALARGIPVIASAVPDALGDGGLLLPPGDLDALTDALRRWSTDPGFREELRASALHRRTQLPTWEATAQQLASALTSLDA</sequence>
<dbReference type="EMBL" id="RSAA01000011">
    <property type="protein sequence ID" value="RRO16671.1"/>
    <property type="molecule type" value="Genomic_DNA"/>
</dbReference>
<name>A0A3R8NZK0_9PSEU</name>
<dbReference type="InterPro" id="IPR050194">
    <property type="entry name" value="Glycosyltransferase_grp1"/>
</dbReference>
<organism evidence="3 4">
    <name type="scientific">Saccharopolyspora rhizosphaerae</name>
    <dbReference type="NCBI Taxonomy" id="2492662"/>
    <lineage>
        <taxon>Bacteria</taxon>
        <taxon>Bacillati</taxon>
        <taxon>Actinomycetota</taxon>
        <taxon>Actinomycetes</taxon>
        <taxon>Pseudonocardiales</taxon>
        <taxon>Pseudonocardiaceae</taxon>
        <taxon>Saccharopolyspora</taxon>
    </lineage>
</organism>
<accession>A0A3R8NZK0</accession>
<reference evidence="3 4" key="1">
    <citation type="submission" date="2018-11" db="EMBL/GenBank/DDBJ databases">
        <title>Saccharopolyspora rhizosphaerae sp. nov., an actinomycete isolated from rhizosphere soil in Thailand.</title>
        <authorList>
            <person name="Intra B."/>
            <person name="Euanorasetr J."/>
            <person name="Take A."/>
            <person name="Inahashi Y."/>
            <person name="Mori M."/>
            <person name="Panbangred W."/>
            <person name="Matsumoto A."/>
        </authorList>
    </citation>
    <scope>NUCLEOTIDE SEQUENCE [LARGE SCALE GENOMIC DNA]</scope>
    <source>
        <strain evidence="3 4">H219</strain>
    </source>
</reference>
<dbReference type="OrthoDB" id="9765330at2"/>
<dbReference type="InterPro" id="IPR001296">
    <property type="entry name" value="Glyco_trans_1"/>
</dbReference>
<proteinExistence type="predicted"/>
<comment type="caution">
    <text evidence="3">The sequence shown here is derived from an EMBL/GenBank/DDBJ whole genome shotgun (WGS) entry which is preliminary data.</text>
</comment>
<dbReference type="Pfam" id="PF00534">
    <property type="entry name" value="Glycos_transf_1"/>
    <property type="match status" value="1"/>
</dbReference>
<evidence type="ECO:0000259" key="2">
    <source>
        <dbReference type="Pfam" id="PF00534"/>
    </source>
</evidence>
<dbReference type="RefSeq" id="WP_125090547.1">
    <property type="nucleotide sequence ID" value="NZ_RSAA01000011.1"/>
</dbReference>
<feature type="domain" description="Glycosyl transferase family 1" evidence="2">
    <location>
        <begin position="159"/>
        <end position="303"/>
    </location>
</feature>
<evidence type="ECO:0000313" key="4">
    <source>
        <dbReference type="Proteomes" id="UP000274515"/>
    </source>
</evidence>
<dbReference type="SUPFAM" id="SSF53756">
    <property type="entry name" value="UDP-Glycosyltransferase/glycogen phosphorylase"/>
    <property type="match status" value="1"/>
</dbReference>
<keyword evidence="4" id="KW-1185">Reference proteome</keyword>
<dbReference type="PANTHER" id="PTHR45947:SF3">
    <property type="entry name" value="SULFOQUINOVOSYL TRANSFERASE SQD2"/>
    <property type="match status" value="1"/>
</dbReference>
<dbReference type="PANTHER" id="PTHR45947">
    <property type="entry name" value="SULFOQUINOVOSYL TRANSFERASE SQD2"/>
    <property type="match status" value="1"/>
</dbReference>
<dbReference type="GO" id="GO:0016758">
    <property type="term" value="F:hexosyltransferase activity"/>
    <property type="evidence" value="ECO:0007669"/>
    <property type="project" value="TreeGrafter"/>
</dbReference>
<keyword evidence="1 3" id="KW-0808">Transferase</keyword>
<dbReference type="Proteomes" id="UP000274515">
    <property type="component" value="Unassembled WGS sequence"/>
</dbReference>
<gene>
    <name evidence="3" type="ORF">EIL87_12680</name>
</gene>
<dbReference type="Gene3D" id="3.40.50.2000">
    <property type="entry name" value="Glycogen Phosphorylase B"/>
    <property type="match status" value="2"/>
</dbReference>
<evidence type="ECO:0000313" key="3">
    <source>
        <dbReference type="EMBL" id="RRO16671.1"/>
    </source>
</evidence>
<dbReference type="CDD" id="cd03801">
    <property type="entry name" value="GT4_PimA-like"/>
    <property type="match status" value="1"/>
</dbReference>
<protein>
    <submittedName>
        <fullName evidence="3">Glycosyltransferase</fullName>
    </submittedName>
</protein>
<dbReference type="AlphaFoldDB" id="A0A3R8NZK0"/>